<dbReference type="AlphaFoldDB" id="A0A5J4TE57"/>
<sequence>QLSKMKDVANSLLIKSFVNEYQLNSNARPKYEMIWKISTLFNLINKQNKQSYNDIKVKAMALLVAFPAARMTELARIVLEDINFIKEQMQIQLFLKYGGILRNDTIKLNPRHSKCYQIEALQARIDRSNSSSLQQTPVCLIKNG</sequence>
<reference evidence="1 2" key="1">
    <citation type="submission" date="2019-03" db="EMBL/GenBank/DDBJ databases">
        <title>Single cell metagenomics reveals metabolic interactions within the superorganism composed of flagellate Streblomastix strix and complex community of Bacteroidetes bacteria on its surface.</title>
        <authorList>
            <person name="Treitli S.C."/>
            <person name="Kolisko M."/>
            <person name="Husnik F."/>
            <person name="Keeling P."/>
            <person name="Hampl V."/>
        </authorList>
    </citation>
    <scope>NUCLEOTIDE SEQUENCE [LARGE SCALE GENOMIC DNA]</scope>
    <source>
        <strain evidence="1">ST1C</strain>
    </source>
</reference>
<proteinExistence type="predicted"/>
<organism evidence="1 2">
    <name type="scientific">Streblomastix strix</name>
    <dbReference type="NCBI Taxonomy" id="222440"/>
    <lineage>
        <taxon>Eukaryota</taxon>
        <taxon>Metamonada</taxon>
        <taxon>Preaxostyla</taxon>
        <taxon>Oxymonadida</taxon>
        <taxon>Streblomastigidae</taxon>
        <taxon>Streblomastix</taxon>
    </lineage>
</organism>
<comment type="caution">
    <text evidence="1">The sequence shown here is derived from an EMBL/GenBank/DDBJ whole genome shotgun (WGS) entry which is preliminary data.</text>
</comment>
<gene>
    <name evidence="1" type="ORF">EZS28_048054</name>
</gene>
<name>A0A5J4TE57_9EUKA</name>
<protein>
    <submittedName>
        <fullName evidence="1">Uncharacterized protein</fullName>
    </submittedName>
</protein>
<accession>A0A5J4TE57</accession>
<dbReference type="Proteomes" id="UP000324800">
    <property type="component" value="Unassembled WGS sequence"/>
</dbReference>
<dbReference type="EMBL" id="SNRW01033003">
    <property type="protein sequence ID" value="KAA6356419.1"/>
    <property type="molecule type" value="Genomic_DNA"/>
</dbReference>
<evidence type="ECO:0000313" key="2">
    <source>
        <dbReference type="Proteomes" id="UP000324800"/>
    </source>
</evidence>
<evidence type="ECO:0000313" key="1">
    <source>
        <dbReference type="EMBL" id="KAA6356419.1"/>
    </source>
</evidence>
<feature type="non-terminal residue" evidence="1">
    <location>
        <position position="1"/>
    </location>
</feature>